<dbReference type="OrthoDB" id="7173932at2"/>
<dbReference type="AlphaFoldDB" id="A0A226X7W8"/>
<keyword evidence="3" id="KW-0255">Endonuclease</keyword>
<feature type="compositionally biased region" description="Basic and acidic residues" evidence="1">
    <location>
        <begin position="263"/>
        <end position="274"/>
    </location>
</feature>
<dbReference type="InterPro" id="IPR005094">
    <property type="entry name" value="Endonuclease_MobA/VirD2"/>
</dbReference>
<dbReference type="Gene3D" id="3.30.930.30">
    <property type="match status" value="1"/>
</dbReference>
<reference evidence="4" key="1">
    <citation type="submission" date="2017-01" db="EMBL/GenBank/DDBJ databases">
        <title>Genome Analysis of Deinococcus marmoris KOPRI26562.</title>
        <authorList>
            <person name="Kim J.H."/>
            <person name="Oh H.-M."/>
        </authorList>
    </citation>
    <scope>NUCLEOTIDE SEQUENCE [LARGE SCALE GENOMIC DNA]</scope>
    <source>
        <strain evidence="4">PAMC 26633</strain>
    </source>
</reference>
<sequence length="356" mass="39411">MTLPKIYVNGILQTWGDKLFGSTTRVVRPRKAGTGVILPPRTLSPSRRARPSGILRIRQTLAATTKKAPEVVVKISGGGRGMTAIRAHLDYISRNGKVALENQDGDALVGRDDIRDLKTELQFGGFGIPEESTVREAFNIVLSMPPGTDRTAVHDSVRSFAADEFGKNFRYVFACHTDEAHPHVHLCVIARSNDGTRLNPRKADLQDWRESFAAYLREHGIDANATRRQARGVTRMPVPQPVVNMQKKRGTAPRRPHSTPLLDAKHTQAGDRSETGHKVLQAYGAMAKTMADSEDVEDRKMAVEIVKLVKQMPSVQLAHMSLQTDRPDRSSSPRPDVPKRTVRNREPNGGSDEPSR</sequence>
<evidence type="ECO:0000313" key="4">
    <source>
        <dbReference type="Proteomes" id="UP000214720"/>
    </source>
</evidence>
<feature type="region of interest" description="Disordered" evidence="1">
    <location>
        <begin position="314"/>
        <end position="356"/>
    </location>
</feature>
<evidence type="ECO:0000256" key="1">
    <source>
        <dbReference type="SAM" id="MobiDB-lite"/>
    </source>
</evidence>
<name>A0A226X7W8_CABSO</name>
<dbReference type="GO" id="GO:0004519">
    <property type="term" value="F:endonuclease activity"/>
    <property type="evidence" value="ECO:0007669"/>
    <property type="project" value="UniProtKB-KW"/>
</dbReference>
<dbReference type="Proteomes" id="UP000214720">
    <property type="component" value="Unassembled WGS sequence"/>
</dbReference>
<feature type="domain" description="MobA/VirD2-like nuclease" evidence="2">
    <location>
        <begin position="134"/>
        <end position="220"/>
    </location>
</feature>
<comment type="caution">
    <text evidence="3">The sequence shown here is derived from an EMBL/GenBank/DDBJ whole genome shotgun (WGS) entry which is preliminary data.</text>
</comment>
<keyword evidence="3" id="KW-0540">Nuclease</keyword>
<evidence type="ECO:0000259" key="2">
    <source>
        <dbReference type="Pfam" id="PF03432"/>
    </source>
</evidence>
<evidence type="ECO:0000313" key="3">
    <source>
        <dbReference type="EMBL" id="OXC79037.1"/>
    </source>
</evidence>
<dbReference type="Pfam" id="PF03432">
    <property type="entry name" value="Relaxase"/>
    <property type="match status" value="1"/>
</dbReference>
<feature type="compositionally biased region" description="Basic and acidic residues" evidence="1">
    <location>
        <begin position="325"/>
        <end position="346"/>
    </location>
</feature>
<keyword evidence="3" id="KW-0378">Hydrolase</keyword>
<protein>
    <submittedName>
        <fullName evidence="3">IncQ plasmid conjugative transfer DNA nicking endonuclease TraR (PTi VirD2)</fullName>
    </submittedName>
</protein>
<feature type="region of interest" description="Disordered" evidence="1">
    <location>
        <begin position="245"/>
        <end position="274"/>
    </location>
</feature>
<organism evidence="3 4">
    <name type="scientific">Caballeronia sordidicola</name>
    <name type="common">Burkholderia sordidicola</name>
    <dbReference type="NCBI Taxonomy" id="196367"/>
    <lineage>
        <taxon>Bacteria</taxon>
        <taxon>Pseudomonadati</taxon>
        <taxon>Pseudomonadota</taxon>
        <taxon>Betaproteobacteria</taxon>
        <taxon>Burkholderiales</taxon>
        <taxon>Burkholderiaceae</taxon>
        <taxon>Caballeronia</taxon>
    </lineage>
</organism>
<feature type="compositionally biased region" description="Basic residues" evidence="1">
    <location>
        <begin position="246"/>
        <end position="257"/>
    </location>
</feature>
<gene>
    <name evidence="3" type="ORF">BSU04_09035</name>
</gene>
<dbReference type="EMBL" id="MTHB01000047">
    <property type="protein sequence ID" value="OXC79037.1"/>
    <property type="molecule type" value="Genomic_DNA"/>
</dbReference>
<accession>A0A226X7W8</accession>
<proteinExistence type="predicted"/>